<dbReference type="EMBL" id="JAULSX010000006">
    <property type="protein sequence ID" value="KAK3489354.1"/>
    <property type="molecule type" value="Genomic_DNA"/>
</dbReference>
<protein>
    <submittedName>
        <fullName evidence="2">Uncharacterized protein</fullName>
    </submittedName>
</protein>
<sequence length="113" mass="13010">MKGAPIGAFFIYTCIDKYIGVKRVRVPVRKIHASSSYKVELAQTNANLWRGGLHSVTHDPKTEEAIVQTIENFPRHWLYSGLLICLVYIFIVNPSLFSCCLLKAWWFPFFSPF</sequence>
<gene>
    <name evidence="2" type="ORF">B0T23DRAFT_199619</name>
</gene>
<dbReference type="Proteomes" id="UP001285908">
    <property type="component" value="Unassembled WGS sequence"/>
</dbReference>
<keyword evidence="1" id="KW-0472">Membrane</keyword>
<dbReference type="GeneID" id="87870980"/>
<keyword evidence="1" id="KW-0812">Transmembrane</keyword>
<organism evidence="2 3">
    <name type="scientific">Neurospora hispaniola</name>
    <dbReference type="NCBI Taxonomy" id="588809"/>
    <lineage>
        <taxon>Eukaryota</taxon>
        <taxon>Fungi</taxon>
        <taxon>Dikarya</taxon>
        <taxon>Ascomycota</taxon>
        <taxon>Pezizomycotina</taxon>
        <taxon>Sordariomycetes</taxon>
        <taxon>Sordariomycetidae</taxon>
        <taxon>Sordariales</taxon>
        <taxon>Sordariaceae</taxon>
        <taxon>Neurospora</taxon>
    </lineage>
</organism>
<reference evidence="2 3" key="1">
    <citation type="journal article" date="2023" name="Mol. Phylogenet. Evol.">
        <title>Genome-scale phylogeny and comparative genomics of the fungal order Sordariales.</title>
        <authorList>
            <person name="Hensen N."/>
            <person name="Bonometti L."/>
            <person name="Westerberg I."/>
            <person name="Brannstrom I.O."/>
            <person name="Guillou S."/>
            <person name="Cros-Aarteil S."/>
            <person name="Calhoun S."/>
            <person name="Haridas S."/>
            <person name="Kuo A."/>
            <person name="Mondo S."/>
            <person name="Pangilinan J."/>
            <person name="Riley R."/>
            <person name="LaButti K."/>
            <person name="Andreopoulos B."/>
            <person name="Lipzen A."/>
            <person name="Chen C."/>
            <person name="Yan M."/>
            <person name="Daum C."/>
            <person name="Ng V."/>
            <person name="Clum A."/>
            <person name="Steindorff A."/>
            <person name="Ohm R.A."/>
            <person name="Martin F."/>
            <person name="Silar P."/>
            <person name="Natvig D.O."/>
            <person name="Lalanne C."/>
            <person name="Gautier V."/>
            <person name="Ament-Velasquez S.L."/>
            <person name="Kruys A."/>
            <person name="Hutchinson M.I."/>
            <person name="Powell A.J."/>
            <person name="Barry K."/>
            <person name="Miller A.N."/>
            <person name="Grigoriev I.V."/>
            <person name="Debuchy R."/>
            <person name="Gladieux P."/>
            <person name="Hiltunen Thoren M."/>
            <person name="Johannesson H."/>
        </authorList>
    </citation>
    <scope>NUCLEOTIDE SEQUENCE [LARGE SCALE GENOMIC DNA]</scope>
    <source>
        <strain evidence="2 3">FGSC 10403</strain>
    </source>
</reference>
<evidence type="ECO:0000313" key="2">
    <source>
        <dbReference type="EMBL" id="KAK3489354.1"/>
    </source>
</evidence>
<name>A0AAJ0I417_9PEZI</name>
<evidence type="ECO:0000313" key="3">
    <source>
        <dbReference type="Proteomes" id="UP001285908"/>
    </source>
</evidence>
<comment type="caution">
    <text evidence="2">The sequence shown here is derived from an EMBL/GenBank/DDBJ whole genome shotgun (WGS) entry which is preliminary data.</text>
</comment>
<accession>A0AAJ0I417</accession>
<dbReference type="AlphaFoldDB" id="A0AAJ0I417"/>
<proteinExistence type="predicted"/>
<keyword evidence="3" id="KW-1185">Reference proteome</keyword>
<keyword evidence="1" id="KW-1133">Transmembrane helix</keyword>
<evidence type="ECO:0000256" key="1">
    <source>
        <dbReference type="SAM" id="Phobius"/>
    </source>
</evidence>
<feature type="transmembrane region" description="Helical" evidence="1">
    <location>
        <begin position="77"/>
        <end position="106"/>
    </location>
</feature>
<dbReference type="RefSeq" id="XP_062691061.1">
    <property type="nucleotide sequence ID" value="XM_062833358.1"/>
</dbReference>